<dbReference type="AlphaFoldDB" id="A0A0C3DMW2"/>
<gene>
    <name evidence="1" type="ORF">SCLCIDRAFT_853916</name>
</gene>
<reference evidence="2" key="2">
    <citation type="submission" date="2015-01" db="EMBL/GenBank/DDBJ databases">
        <title>Evolutionary Origins and Diversification of the Mycorrhizal Mutualists.</title>
        <authorList>
            <consortium name="DOE Joint Genome Institute"/>
            <consortium name="Mycorrhizal Genomics Consortium"/>
            <person name="Kohler A."/>
            <person name="Kuo A."/>
            <person name="Nagy L.G."/>
            <person name="Floudas D."/>
            <person name="Copeland A."/>
            <person name="Barry K.W."/>
            <person name="Cichocki N."/>
            <person name="Veneault-Fourrey C."/>
            <person name="LaButti K."/>
            <person name="Lindquist E.A."/>
            <person name="Lipzen A."/>
            <person name="Lundell T."/>
            <person name="Morin E."/>
            <person name="Murat C."/>
            <person name="Riley R."/>
            <person name="Ohm R."/>
            <person name="Sun H."/>
            <person name="Tunlid A."/>
            <person name="Henrissat B."/>
            <person name="Grigoriev I.V."/>
            <person name="Hibbett D.S."/>
            <person name="Martin F."/>
        </authorList>
    </citation>
    <scope>NUCLEOTIDE SEQUENCE [LARGE SCALE GENOMIC DNA]</scope>
    <source>
        <strain evidence="2">Foug A</strain>
    </source>
</reference>
<evidence type="ECO:0000313" key="2">
    <source>
        <dbReference type="Proteomes" id="UP000053989"/>
    </source>
</evidence>
<name>A0A0C3DMW2_9AGAM</name>
<keyword evidence="2" id="KW-1185">Reference proteome</keyword>
<dbReference type="InParanoid" id="A0A0C3DMW2"/>
<reference evidence="1 2" key="1">
    <citation type="submission" date="2014-04" db="EMBL/GenBank/DDBJ databases">
        <authorList>
            <consortium name="DOE Joint Genome Institute"/>
            <person name="Kuo A."/>
            <person name="Kohler A."/>
            <person name="Nagy L.G."/>
            <person name="Floudas D."/>
            <person name="Copeland A."/>
            <person name="Barry K.W."/>
            <person name="Cichocki N."/>
            <person name="Veneault-Fourrey C."/>
            <person name="LaButti K."/>
            <person name="Lindquist E.A."/>
            <person name="Lipzen A."/>
            <person name="Lundell T."/>
            <person name="Morin E."/>
            <person name="Murat C."/>
            <person name="Sun H."/>
            <person name="Tunlid A."/>
            <person name="Henrissat B."/>
            <person name="Grigoriev I.V."/>
            <person name="Hibbett D.S."/>
            <person name="Martin F."/>
            <person name="Nordberg H.P."/>
            <person name="Cantor M.N."/>
            <person name="Hua S.X."/>
        </authorList>
    </citation>
    <scope>NUCLEOTIDE SEQUENCE [LARGE SCALE GENOMIC DNA]</scope>
    <source>
        <strain evidence="1 2">Foug A</strain>
    </source>
</reference>
<dbReference type="HOGENOM" id="CLU_2051032_0_0_1"/>
<dbReference type="Proteomes" id="UP000053989">
    <property type="component" value="Unassembled WGS sequence"/>
</dbReference>
<dbReference type="EMBL" id="KN822046">
    <property type="protein sequence ID" value="KIM61985.1"/>
    <property type="molecule type" value="Genomic_DNA"/>
</dbReference>
<sequence>MLASRCVSIDHQFFVLTTARSSWARLGELRLKVISIIMSPRHPKTITLPDCPHWRVTGYRKNIVHGPRPCLNETTRPSIAEPPLSRRRWTSTHVSLDRLHLVGWRYRSGQIRFHGVRCCI</sequence>
<organism evidence="1 2">
    <name type="scientific">Scleroderma citrinum Foug A</name>
    <dbReference type="NCBI Taxonomy" id="1036808"/>
    <lineage>
        <taxon>Eukaryota</taxon>
        <taxon>Fungi</taxon>
        <taxon>Dikarya</taxon>
        <taxon>Basidiomycota</taxon>
        <taxon>Agaricomycotina</taxon>
        <taxon>Agaricomycetes</taxon>
        <taxon>Agaricomycetidae</taxon>
        <taxon>Boletales</taxon>
        <taxon>Sclerodermatineae</taxon>
        <taxon>Sclerodermataceae</taxon>
        <taxon>Scleroderma</taxon>
    </lineage>
</organism>
<evidence type="ECO:0000313" key="1">
    <source>
        <dbReference type="EMBL" id="KIM61985.1"/>
    </source>
</evidence>
<proteinExistence type="predicted"/>
<protein>
    <submittedName>
        <fullName evidence="1">Uncharacterized protein</fullName>
    </submittedName>
</protein>
<accession>A0A0C3DMW2</accession>